<accession>A0A7J6G7P0</accession>
<evidence type="ECO:0000313" key="3">
    <source>
        <dbReference type="EMBL" id="KAF4378944.1"/>
    </source>
</evidence>
<feature type="region of interest" description="Disordered" evidence="1">
    <location>
        <begin position="100"/>
        <end position="121"/>
    </location>
</feature>
<organism evidence="3 4">
    <name type="scientific">Cannabis sativa</name>
    <name type="common">Hemp</name>
    <name type="synonym">Marijuana</name>
    <dbReference type="NCBI Taxonomy" id="3483"/>
    <lineage>
        <taxon>Eukaryota</taxon>
        <taxon>Viridiplantae</taxon>
        <taxon>Streptophyta</taxon>
        <taxon>Embryophyta</taxon>
        <taxon>Tracheophyta</taxon>
        <taxon>Spermatophyta</taxon>
        <taxon>Magnoliopsida</taxon>
        <taxon>eudicotyledons</taxon>
        <taxon>Gunneridae</taxon>
        <taxon>Pentapetalae</taxon>
        <taxon>rosids</taxon>
        <taxon>fabids</taxon>
        <taxon>Rosales</taxon>
        <taxon>Cannabaceae</taxon>
        <taxon>Cannabis</taxon>
    </lineage>
</organism>
<evidence type="ECO:0000256" key="1">
    <source>
        <dbReference type="SAM" id="MobiDB-lite"/>
    </source>
</evidence>
<name>A0A7J6G7P0_CANSA</name>
<protein>
    <recommendedName>
        <fullName evidence="2">Zinc knuckle CX2CX4HX4C domain-containing protein</fullName>
    </recommendedName>
</protein>
<sequence>MRFRVSLDLTKPLLAGVGLDDAGGEKVWSYFKYERLPLFCYKCGVIGHSDDLCSARKRMMSLDDGRSVPLFGPWLWFGSRLENGFAVLNVEDIQERIHMEQDDDPNLSRDGHRGGSAGTNERIIQKDDNAFSIHSSEKAQPQRPIFPSVGLKFGLPSPFNKLRGGASSLIHKGGPKISKINIHFRALGPRGVLKKPIFGNRCDPEDNVVGTKRKKITHHGVNKFDDNNLTVNLGMVVEGGLKNVFVEGSSISGLPCLPTVEAQMPPSLVNRGILKAQLRVKDGEVQWGDLKEGGAMITFFRRLDVQSPGKFGGNSGSQGDFDALSNFLMILGGVDLGSVGNFFTWTSNIKFSALIKKRLDRGVKVLTIRESDHSPTFIESLSFCKKGGRRSGPEKLCRLMDLRETLHENQSKTSGRVMSIKCSVNKKCRGSWGQNLIQYCRAVRDRVVGGRGDGLGFLVVLQKTYNRFLNISLRGVILKEAGISDVPNLPDYTKKQGNLCLRVPTEEVGEDLVEDSWITMPGGLDIGGSETGKAMPFPLAV</sequence>
<dbReference type="AlphaFoldDB" id="A0A7J6G7P0"/>
<comment type="caution">
    <text evidence="3">The sequence shown here is derived from an EMBL/GenBank/DDBJ whole genome shotgun (WGS) entry which is preliminary data.</text>
</comment>
<gene>
    <name evidence="3" type="ORF">F8388_022031</name>
</gene>
<evidence type="ECO:0000259" key="2">
    <source>
        <dbReference type="Pfam" id="PF14392"/>
    </source>
</evidence>
<feature type="compositionally biased region" description="Basic and acidic residues" evidence="1">
    <location>
        <begin position="100"/>
        <end position="113"/>
    </location>
</feature>
<proteinExistence type="predicted"/>
<dbReference type="EMBL" id="JAATIP010000070">
    <property type="protein sequence ID" value="KAF4378944.1"/>
    <property type="molecule type" value="Genomic_DNA"/>
</dbReference>
<evidence type="ECO:0000313" key="4">
    <source>
        <dbReference type="Proteomes" id="UP000525078"/>
    </source>
</evidence>
<reference evidence="3 4" key="1">
    <citation type="journal article" date="2020" name="bioRxiv">
        <title>Sequence and annotation of 42 cannabis genomes reveals extensive copy number variation in cannabinoid synthesis and pathogen resistance genes.</title>
        <authorList>
            <person name="Mckernan K.J."/>
            <person name="Helbert Y."/>
            <person name="Kane L.T."/>
            <person name="Ebling H."/>
            <person name="Zhang L."/>
            <person name="Liu B."/>
            <person name="Eaton Z."/>
            <person name="Mclaughlin S."/>
            <person name="Kingan S."/>
            <person name="Baybayan P."/>
            <person name="Concepcion G."/>
            <person name="Jordan M."/>
            <person name="Riva A."/>
            <person name="Barbazuk W."/>
            <person name="Harkins T."/>
        </authorList>
    </citation>
    <scope>NUCLEOTIDE SEQUENCE [LARGE SCALE GENOMIC DNA]</scope>
    <source>
        <strain evidence="4">cv. Jamaican Lion 4</strain>
        <tissue evidence="3">Leaf</tissue>
    </source>
</reference>
<dbReference type="Pfam" id="PF14392">
    <property type="entry name" value="zf-CCHC_4"/>
    <property type="match status" value="1"/>
</dbReference>
<dbReference type="Proteomes" id="UP000525078">
    <property type="component" value="Unassembled WGS sequence"/>
</dbReference>
<dbReference type="InterPro" id="IPR025836">
    <property type="entry name" value="Zn_knuckle_CX2CX4HX4C"/>
</dbReference>
<feature type="domain" description="Zinc knuckle CX2CX4HX4C" evidence="2">
    <location>
        <begin position="7"/>
        <end position="54"/>
    </location>
</feature>